<name>A0AAT9LCA0_9FIRM</name>
<dbReference type="KEGG" id="fcz:IMF26_09760"/>
<dbReference type="PANTHER" id="PTHR34387">
    <property type="entry name" value="SLR1258 PROTEIN"/>
    <property type="match status" value="1"/>
</dbReference>
<dbReference type="AlphaFoldDB" id="A0AAT9LCA0"/>
<evidence type="ECO:0000313" key="1">
    <source>
        <dbReference type="EMBL" id="QUL98297.1"/>
    </source>
</evidence>
<gene>
    <name evidence="1" type="ORF">IMF26_09760</name>
</gene>
<accession>A0AAT9LCA0</accession>
<sequence>MSRENVKKFLIGGALVLAFALVFGNFVPRKAGAEEASQRIISVTGQAEMTVKPDMATLNFGVETNAPTAQEAQAQNSVAMNKVIATLQASGIAKEDIQTSNFSLFPVYEYQGEKPNFKQVVSGYRCNNTVTVRVKDISNVGAIIDAATKAGATNIGGISFGLVNSKSYEDQMLAKAVQNAREKAEVMAKAAGVQIIGIARMSDGSVSVSPAGRMFLSDAAYGSTPVEPGQVTIRASVSIDFTF</sequence>
<dbReference type="PANTHER" id="PTHR34387:SF2">
    <property type="entry name" value="SLR1258 PROTEIN"/>
    <property type="match status" value="1"/>
</dbReference>
<protein>
    <submittedName>
        <fullName evidence="1">SIMPL domain-containing protein</fullName>
    </submittedName>
</protein>
<reference evidence="1" key="1">
    <citation type="submission" date="2020-10" db="EMBL/GenBank/DDBJ databases">
        <authorList>
            <person name="Kadnikov V."/>
            <person name="Beletsky A.V."/>
            <person name="Mardanov A.V."/>
            <person name="Karnachuk O.V."/>
            <person name="Ravin N.V."/>
        </authorList>
    </citation>
    <scope>NUCLEOTIDE SEQUENCE</scope>
    <source>
        <strain evidence="1">Bu02</strain>
    </source>
</reference>
<dbReference type="InterPro" id="IPR007497">
    <property type="entry name" value="SIMPL/DUF541"/>
</dbReference>
<dbReference type="Gene3D" id="3.30.70.2970">
    <property type="entry name" value="Protein of unknown function (DUF541), domain 2"/>
    <property type="match status" value="1"/>
</dbReference>
<dbReference type="Pfam" id="PF04402">
    <property type="entry name" value="SIMPL"/>
    <property type="match status" value="1"/>
</dbReference>
<dbReference type="GO" id="GO:0006974">
    <property type="term" value="P:DNA damage response"/>
    <property type="evidence" value="ECO:0007669"/>
    <property type="project" value="TreeGrafter"/>
</dbReference>
<dbReference type="InterPro" id="IPR052022">
    <property type="entry name" value="26kDa_periplasmic_antigen"/>
</dbReference>
<dbReference type="EMBL" id="CP062796">
    <property type="protein sequence ID" value="QUL98297.1"/>
    <property type="molecule type" value="Genomic_DNA"/>
</dbReference>
<proteinExistence type="predicted"/>
<dbReference type="Gene3D" id="3.30.110.170">
    <property type="entry name" value="Protein of unknown function (DUF541), domain 1"/>
    <property type="match status" value="1"/>
</dbReference>
<organism evidence="1">
    <name type="scientific">Candidatus Fermentithermobacillus carboniphilus</name>
    <dbReference type="NCBI Taxonomy" id="3085328"/>
    <lineage>
        <taxon>Bacteria</taxon>
        <taxon>Bacillati</taxon>
        <taxon>Bacillota</taxon>
        <taxon>Candidatus Fermentithermobacillia</taxon>
        <taxon>Candidatus Fermentithermobacillales</taxon>
        <taxon>Candidatus Fermentithermobacillaceae</taxon>
        <taxon>Candidatus Fermentithermobacillus</taxon>
    </lineage>
</organism>
<reference evidence="1" key="2">
    <citation type="journal article" date="2023" name="Biology">
        <title>Prokaryotic Life Associated with Coal-Fire Gas Vents Revealed by Metagenomics.</title>
        <authorList>
            <person name="Kadnikov V.V."/>
            <person name="Mardanov A.V."/>
            <person name="Beletsky A.V."/>
            <person name="Karnachuk O.V."/>
            <person name="Ravin N.V."/>
        </authorList>
    </citation>
    <scope>NUCLEOTIDE SEQUENCE</scope>
    <source>
        <strain evidence="1">Bu02</strain>
    </source>
</reference>